<keyword evidence="1" id="KW-0812">Transmembrane</keyword>
<evidence type="ECO:0000313" key="4">
    <source>
        <dbReference type="RefSeq" id="XP_071928209.1"/>
    </source>
</evidence>
<accession>A0ABM4W902</accession>
<protein>
    <recommendedName>
        <fullName evidence="2">DUF3444 domain-containing protein</fullName>
    </recommendedName>
</protein>
<dbReference type="PANTHER" id="PTHR45089:SF24">
    <property type="entry name" value="DNAJ HEAT SHOCK N-TERMINAL DOMAIN-CONTAINING PROTEIN"/>
    <property type="match status" value="1"/>
</dbReference>
<reference evidence="4" key="1">
    <citation type="submission" date="2025-08" db="UniProtKB">
        <authorList>
            <consortium name="RefSeq"/>
        </authorList>
    </citation>
    <scope>IDENTIFICATION</scope>
    <source>
        <tissue evidence="4">Leaves</tissue>
    </source>
</reference>
<feature type="transmembrane region" description="Helical" evidence="1">
    <location>
        <begin position="64"/>
        <end position="82"/>
    </location>
</feature>
<name>A0ABM4W902_COFAR</name>
<evidence type="ECO:0000256" key="1">
    <source>
        <dbReference type="SAM" id="Phobius"/>
    </source>
</evidence>
<gene>
    <name evidence="4" type="primary">LOC140021353</name>
</gene>
<keyword evidence="3" id="KW-1185">Reference proteome</keyword>
<dbReference type="InterPro" id="IPR024593">
    <property type="entry name" value="DUF3444"/>
</dbReference>
<dbReference type="Pfam" id="PF11926">
    <property type="entry name" value="DUF3444"/>
    <property type="match status" value="2"/>
</dbReference>
<evidence type="ECO:0000313" key="3">
    <source>
        <dbReference type="Proteomes" id="UP001652660"/>
    </source>
</evidence>
<dbReference type="RefSeq" id="XP_071928209.1">
    <property type="nucleotide sequence ID" value="XM_072072108.1"/>
</dbReference>
<organism evidence="3 4">
    <name type="scientific">Coffea arabica</name>
    <name type="common">Arabian coffee</name>
    <dbReference type="NCBI Taxonomy" id="13443"/>
    <lineage>
        <taxon>Eukaryota</taxon>
        <taxon>Viridiplantae</taxon>
        <taxon>Streptophyta</taxon>
        <taxon>Embryophyta</taxon>
        <taxon>Tracheophyta</taxon>
        <taxon>Spermatophyta</taxon>
        <taxon>Magnoliopsida</taxon>
        <taxon>eudicotyledons</taxon>
        <taxon>Gunneridae</taxon>
        <taxon>Pentapetalae</taxon>
        <taxon>asterids</taxon>
        <taxon>lamiids</taxon>
        <taxon>Gentianales</taxon>
        <taxon>Rubiaceae</taxon>
        <taxon>Ixoroideae</taxon>
        <taxon>Gardenieae complex</taxon>
        <taxon>Bertiereae - Coffeeae clade</taxon>
        <taxon>Coffeeae</taxon>
        <taxon>Coffea</taxon>
    </lineage>
</organism>
<dbReference type="GeneID" id="140021353"/>
<feature type="domain" description="DUF3444" evidence="2">
    <location>
        <begin position="201"/>
        <end position="258"/>
    </location>
</feature>
<proteinExistence type="predicted"/>
<keyword evidence="1" id="KW-0472">Membrane</keyword>
<sequence>MIYPREDETWALFKDWDSKSITDAGNHKKYKYEIVQNVSDFVEGAGIRVAFLGESKRKVFQKGVLNLILHVYLQILMIYVTLSELRLMIKISVLNPTVHVRKHPKKNELKLSESEIKPKKFVDRKSSFVGETCIVRWSPRGLKIAEKERIHASANNASLQTETVIPMNGKGSKSRSEFFLLKSDVSVSKSDKQLDLRGFSEDFHDFKEERSEGKFRQGQIWALHAPEHKLPKMYGQIKKIGRSPFTLYVAALESSSVPEKCHPACLWSIL</sequence>
<feature type="domain" description="DUF3444" evidence="2">
    <location>
        <begin position="2"/>
        <end position="59"/>
    </location>
</feature>
<evidence type="ECO:0000259" key="2">
    <source>
        <dbReference type="Pfam" id="PF11926"/>
    </source>
</evidence>
<dbReference type="PANTHER" id="PTHR45089">
    <property type="entry name" value="DNAJ HEAT SHOCK AMINO-TERMINAL DOMAIN PROTEIN-RELATED"/>
    <property type="match status" value="1"/>
</dbReference>
<dbReference type="Proteomes" id="UP001652660">
    <property type="component" value="Chromosome 11e"/>
</dbReference>
<keyword evidence="1" id="KW-1133">Transmembrane helix</keyword>